<dbReference type="AlphaFoldDB" id="A0A3Q7QIU2"/>
<reference key="1">
    <citation type="submission" date="2019-01" db="UniProtKB">
        <authorList>
            <consortium name="RefSeq"/>
        </authorList>
    </citation>
    <scope>IDENTIFICATION</scope>
</reference>
<reference evidence="3" key="2">
    <citation type="submission" date="2025-08" db="UniProtKB">
        <authorList>
            <consortium name="RefSeq"/>
        </authorList>
    </citation>
    <scope>IDENTIFICATION</scope>
    <source>
        <tissue evidence="3">Blood</tissue>
    </source>
</reference>
<name>A0A3Q7QIU2_CALUR</name>
<feature type="region of interest" description="Disordered" evidence="1">
    <location>
        <begin position="255"/>
        <end position="282"/>
    </location>
</feature>
<keyword evidence="2" id="KW-1185">Reference proteome</keyword>
<feature type="compositionally biased region" description="Basic and acidic residues" evidence="1">
    <location>
        <begin position="90"/>
        <end position="104"/>
    </location>
</feature>
<dbReference type="RefSeq" id="XP_025745694.1">
    <property type="nucleotide sequence ID" value="XM_025889909.1"/>
</dbReference>
<feature type="region of interest" description="Disordered" evidence="1">
    <location>
        <begin position="51"/>
        <end position="121"/>
    </location>
</feature>
<evidence type="ECO:0000313" key="3">
    <source>
        <dbReference type="RefSeq" id="XP_025745694.1"/>
    </source>
</evidence>
<dbReference type="Proteomes" id="UP000286641">
    <property type="component" value="Unplaced"/>
</dbReference>
<feature type="compositionally biased region" description="Basic and acidic residues" evidence="1">
    <location>
        <begin position="56"/>
        <end position="75"/>
    </location>
</feature>
<evidence type="ECO:0000256" key="1">
    <source>
        <dbReference type="SAM" id="MobiDB-lite"/>
    </source>
</evidence>
<gene>
    <name evidence="3" type="primary">LOC112837557</name>
</gene>
<organism evidence="2 3">
    <name type="scientific">Callorhinus ursinus</name>
    <name type="common">Northern fur seal</name>
    <dbReference type="NCBI Taxonomy" id="34884"/>
    <lineage>
        <taxon>Eukaryota</taxon>
        <taxon>Metazoa</taxon>
        <taxon>Chordata</taxon>
        <taxon>Craniata</taxon>
        <taxon>Vertebrata</taxon>
        <taxon>Euteleostomi</taxon>
        <taxon>Mammalia</taxon>
        <taxon>Eutheria</taxon>
        <taxon>Laurasiatheria</taxon>
        <taxon>Carnivora</taxon>
        <taxon>Caniformia</taxon>
        <taxon>Pinnipedia</taxon>
        <taxon>Otariidae</taxon>
        <taxon>Callorhinus</taxon>
    </lineage>
</organism>
<protein>
    <submittedName>
        <fullName evidence="3">Uncharacterized protein LOC112837557</fullName>
    </submittedName>
</protein>
<evidence type="ECO:0000313" key="2">
    <source>
        <dbReference type="Proteomes" id="UP000286641"/>
    </source>
</evidence>
<dbReference type="InParanoid" id="A0A3Q7QIU2"/>
<proteinExistence type="predicted"/>
<feature type="compositionally biased region" description="Basic and acidic residues" evidence="1">
    <location>
        <begin position="261"/>
        <end position="275"/>
    </location>
</feature>
<accession>A0A3Q7QIU2</accession>
<sequence length="296" mass="32966">MGRELGRDSGELGRAPPTTASAAFKSWLTVIIWNGEGPHVTSSVFKEKLAIPAAAPHEKKKENKKQDGLPEDRPLPDGQMLQKGEGAQVFKDKAKDTGGDKATKEGPSLGRTQPRKDAKDWKLPVPLGPVYPLLISNLSTTKAVGRSWDFSPPIAKSLRIRDVHVAHLPQQGPFRHFMDMKAEKRLASRKERRSRFGDINVHKCYRFGHIFSPFQALATTEMQRLVFPRDLPMSPHLQRMGISCTAEGNLQDLSLSSTELGVRKDDSNHEKEKPASHIKMPLFPPIVKATKSNDMK</sequence>